<evidence type="ECO:0000256" key="1">
    <source>
        <dbReference type="SAM" id="MobiDB-lite"/>
    </source>
</evidence>
<comment type="caution">
    <text evidence="3">The sequence shown here is derived from an EMBL/GenBank/DDBJ whole genome shotgun (WGS) entry which is preliminary data.</text>
</comment>
<feature type="region of interest" description="Disordered" evidence="1">
    <location>
        <begin position="53"/>
        <end position="84"/>
    </location>
</feature>
<gene>
    <name evidence="3" type="ORF">A4A49_25184</name>
</gene>
<protein>
    <recommendedName>
        <fullName evidence="5">Phytosulfokine-beta</fullName>
    </recommendedName>
</protein>
<organism evidence="3 4">
    <name type="scientific">Nicotiana attenuata</name>
    <name type="common">Coyote tobacco</name>
    <dbReference type="NCBI Taxonomy" id="49451"/>
    <lineage>
        <taxon>Eukaryota</taxon>
        <taxon>Viridiplantae</taxon>
        <taxon>Streptophyta</taxon>
        <taxon>Embryophyta</taxon>
        <taxon>Tracheophyta</taxon>
        <taxon>Spermatophyta</taxon>
        <taxon>Magnoliopsida</taxon>
        <taxon>eudicotyledons</taxon>
        <taxon>Gunneridae</taxon>
        <taxon>Pentapetalae</taxon>
        <taxon>asterids</taxon>
        <taxon>lamiids</taxon>
        <taxon>Solanales</taxon>
        <taxon>Solanaceae</taxon>
        <taxon>Nicotianoideae</taxon>
        <taxon>Nicotianeae</taxon>
        <taxon>Nicotiana</taxon>
    </lineage>
</organism>
<evidence type="ECO:0000313" key="4">
    <source>
        <dbReference type="Proteomes" id="UP000187609"/>
    </source>
</evidence>
<dbReference type="AlphaFoldDB" id="A0A1J6K9Z0"/>
<dbReference type="Proteomes" id="UP000187609">
    <property type="component" value="Unassembled WGS sequence"/>
</dbReference>
<evidence type="ECO:0000313" key="3">
    <source>
        <dbReference type="EMBL" id="OIT26861.1"/>
    </source>
</evidence>
<sequence length="84" mass="9453">MRHSSNLYSLAIALVLIFHFLFLAHAHQLVSNDLIVDSSGDSMKVETNGCEKERGDCKQRNGNGGKEESMFENEDYIYTQSTLP</sequence>
<proteinExistence type="predicted"/>
<reference evidence="3" key="1">
    <citation type="submission" date="2016-11" db="EMBL/GenBank/DDBJ databases">
        <title>The genome of Nicotiana attenuata.</title>
        <authorList>
            <person name="Xu S."/>
            <person name="Brockmoeller T."/>
            <person name="Gaquerel E."/>
            <person name="Navarro A."/>
            <person name="Kuhl H."/>
            <person name="Gase K."/>
            <person name="Ling Z."/>
            <person name="Zhou W."/>
            <person name="Kreitzer C."/>
            <person name="Stanke M."/>
            <person name="Tang H."/>
            <person name="Lyons E."/>
            <person name="Pandey P."/>
            <person name="Pandey S.P."/>
            <person name="Timmermann B."/>
            <person name="Baldwin I.T."/>
        </authorList>
    </citation>
    <scope>NUCLEOTIDE SEQUENCE [LARGE SCALE GENOMIC DNA]</scope>
    <source>
        <strain evidence="3">UT</strain>
    </source>
</reference>
<evidence type="ECO:0000256" key="2">
    <source>
        <dbReference type="SAM" id="SignalP"/>
    </source>
</evidence>
<accession>A0A1J6K9Z0</accession>
<keyword evidence="4" id="KW-1185">Reference proteome</keyword>
<evidence type="ECO:0008006" key="5">
    <source>
        <dbReference type="Google" id="ProtNLM"/>
    </source>
</evidence>
<feature type="signal peptide" evidence="2">
    <location>
        <begin position="1"/>
        <end position="26"/>
    </location>
</feature>
<feature type="chain" id="PRO_5012950133" description="Phytosulfokine-beta" evidence="2">
    <location>
        <begin position="27"/>
        <end position="84"/>
    </location>
</feature>
<keyword evidence="2" id="KW-0732">Signal</keyword>
<dbReference type="EMBL" id="MJEQ01002635">
    <property type="protein sequence ID" value="OIT26861.1"/>
    <property type="molecule type" value="Genomic_DNA"/>
</dbReference>
<name>A0A1J6K9Z0_NICAT</name>
<dbReference type="Gramene" id="OIT26861">
    <property type="protein sequence ID" value="OIT26861"/>
    <property type="gene ID" value="A4A49_25184"/>
</dbReference>
<feature type="compositionally biased region" description="Basic and acidic residues" evidence="1">
    <location>
        <begin position="53"/>
        <end position="69"/>
    </location>
</feature>